<organism evidence="1 2">
    <name type="scientific">Ktedonobacter robiniae</name>
    <dbReference type="NCBI Taxonomy" id="2778365"/>
    <lineage>
        <taxon>Bacteria</taxon>
        <taxon>Bacillati</taxon>
        <taxon>Chloroflexota</taxon>
        <taxon>Ktedonobacteria</taxon>
        <taxon>Ktedonobacterales</taxon>
        <taxon>Ktedonobacteraceae</taxon>
        <taxon>Ktedonobacter</taxon>
    </lineage>
</organism>
<proteinExistence type="predicted"/>
<evidence type="ECO:0000313" key="1">
    <source>
        <dbReference type="EMBL" id="GHO57129.1"/>
    </source>
</evidence>
<comment type="caution">
    <text evidence="1">The sequence shown here is derived from an EMBL/GenBank/DDBJ whole genome shotgun (WGS) entry which is preliminary data.</text>
</comment>
<dbReference type="Proteomes" id="UP000654345">
    <property type="component" value="Unassembled WGS sequence"/>
</dbReference>
<protein>
    <submittedName>
        <fullName evidence="1">Uncharacterized protein</fullName>
    </submittedName>
</protein>
<dbReference type="RefSeq" id="WP_201373556.1">
    <property type="nucleotide sequence ID" value="NZ_BNJG01000002.1"/>
</dbReference>
<keyword evidence="2" id="KW-1185">Reference proteome</keyword>
<sequence length="196" mass="22202">MLAYVFWHQRASNVEKVEYQKRLVAFHQILQERRIQGFKGSIVLEMPQLPWMHEGSEVYEDWYLVENSAALDLVDEAAVSGICREPHNQVARLADYGTGGLYRLKDGTTTPATFAGIRSVTWFGKPAGMSYAQLYSLLQAADIEQQDIFWQRQMTMGPALEFCVHTSQTYLLPENIESLQVAAQPLFVPEGSNQAL</sequence>
<reference evidence="1 2" key="1">
    <citation type="journal article" date="2021" name="Int. J. Syst. Evol. Microbiol.">
        <title>Reticulibacter mediterranei gen. nov., sp. nov., within the new family Reticulibacteraceae fam. nov., and Ktedonospora formicarum gen. nov., sp. nov., Ktedonobacter robiniae sp. nov., Dictyobacter formicarum sp. nov. and Dictyobacter arantiisoli sp. nov., belonging to the class Ktedonobacteria.</title>
        <authorList>
            <person name="Yabe S."/>
            <person name="Zheng Y."/>
            <person name="Wang C.M."/>
            <person name="Sakai Y."/>
            <person name="Abe K."/>
            <person name="Yokota A."/>
            <person name="Donadio S."/>
            <person name="Cavaletti L."/>
            <person name="Monciardini P."/>
        </authorList>
    </citation>
    <scope>NUCLEOTIDE SEQUENCE [LARGE SCALE GENOMIC DNA]</scope>
    <source>
        <strain evidence="1 2">SOSP1-30</strain>
    </source>
</reference>
<name>A0ABQ3UWT0_9CHLR</name>
<accession>A0ABQ3UWT0</accession>
<evidence type="ECO:0000313" key="2">
    <source>
        <dbReference type="Proteomes" id="UP000654345"/>
    </source>
</evidence>
<gene>
    <name evidence="1" type="ORF">KSB_56040</name>
</gene>
<dbReference type="EMBL" id="BNJG01000002">
    <property type="protein sequence ID" value="GHO57129.1"/>
    <property type="molecule type" value="Genomic_DNA"/>
</dbReference>